<keyword evidence="4" id="KW-0514">Muscle protein</keyword>
<dbReference type="Proteomes" id="UP000009136">
    <property type="component" value="Chromosome 4"/>
</dbReference>
<dbReference type="FunFam" id="1.10.238.10:FF:000010">
    <property type="entry name" value="Myosin regulatory light chain 2, atrial isoform"/>
    <property type="match status" value="1"/>
</dbReference>
<proteinExistence type="predicted"/>
<keyword evidence="3" id="KW-0505">Motor protein</keyword>
<evidence type="ECO:0000256" key="1">
    <source>
        <dbReference type="ARBA" id="ARBA00022737"/>
    </source>
</evidence>
<dbReference type="CDD" id="cd00051">
    <property type="entry name" value="EFh"/>
    <property type="match status" value="1"/>
</dbReference>
<dbReference type="InterPro" id="IPR011992">
    <property type="entry name" value="EF-hand-dom_pair"/>
</dbReference>
<keyword evidence="8" id="KW-1185">Reference proteome</keyword>
<feature type="compositionally biased region" description="Low complexity" evidence="5">
    <location>
        <begin position="41"/>
        <end position="55"/>
    </location>
</feature>
<reference evidence="7" key="2">
    <citation type="submission" date="2025-08" db="UniProtKB">
        <authorList>
            <consortium name="Ensembl"/>
        </authorList>
    </citation>
    <scope>IDENTIFICATION</scope>
    <source>
        <strain evidence="7">Hereford</strain>
    </source>
</reference>
<dbReference type="Ensembl" id="ENSBTAT00000089065.1">
    <property type="protein sequence ID" value="ENSBTAP00000089029.1"/>
    <property type="gene ID" value="ENSBTAG00000002066.6"/>
</dbReference>
<feature type="region of interest" description="Disordered" evidence="5">
    <location>
        <begin position="36"/>
        <end position="118"/>
    </location>
</feature>
<dbReference type="GO" id="GO:0016459">
    <property type="term" value="C:myosin complex"/>
    <property type="evidence" value="ECO:0007669"/>
    <property type="project" value="UniProtKB-KW"/>
</dbReference>
<name>A0AAA9SXS0_BOVIN</name>
<dbReference type="PANTHER" id="PTHR23049">
    <property type="entry name" value="MYOSIN REGULATORY LIGHT CHAIN 2"/>
    <property type="match status" value="1"/>
</dbReference>
<evidence type="ECO:0000256" key="3">
    <source>
        <dbReference type="ARBA" id="ARBA00023175"/>
    </source>
</evidence>
<evidence type="ECO:0000256" key="4">
    <source>
        <dbReference type="ARBA" id="ARBA00023179"/>
    </source>
</evidence>
<dbReference type="SUPFAM" id="SSF47473">
    <property type="entry name" value="EF-hand"/>
    <property type="match status" value="1"/>
</dbReference>
<reference evidence="7" key="3">
    <citation type="submission" date="2025-09" db="UniProtKB">
        <authorList>
            <consortium name="Ensembl"/>
        </authorList>
    </citation>
    <scope>IDENTIFICATION</scope>
    <source>
        <strain evidence="7">Hereford</strain>
    </source>
</reference>
<accession>A0AAA9SXS0</accession>
<protein>
    <submittedName>
        <fullName evidence="7">Myosin light chain 7</fullName>
    </submittedName>
</protein>
<evidence type="ECO:0000256" key="5">
    <source>
        <dbReference type="SAM" id="MobiDB-lite"/>
    </source>
</evidence>
<organism evidence="7 8">
    <name type="scientific">Bos taurus</name>
    <name type="common">Bovine</name>
    <dbReference type="NCBI Taxonomy" id="9913"/>
    <lineage>
        <taxon>Eukaryota</taxon>
        <taxon>Metazoa</taxon>
        <taxon>Chordata</taxon>
        <taxon>Craniata</taxon>
        <taxon>Vertebrata</taxon>
        <taxon>Euteleostomi</taxon>
        <taxon>Mammalia</taxon>
        <taxon>Eutheria</taxon>
        <taxon>Laurasiatheria</taxon>
        <taxon>Artiodactyla</taxon>
        <taxon>Ruminantia</taxon>
        <taxon>Pecora</taxon>
        <taxon>Bovidae</taxon>
        <taxon>Bovinae</taxon>
        <taxon>Bos</taxon>
    </lineage>
</organism>
<evidence type="ECO:0000256" key="2">
    <source>
        <dbReference type="ARBA" id="ARBA00023123"/>
    </source>
</evidence>
<dbReference type="Gene3D" id="1.10.238.10">
    <property type="entry name" value="EF-hand"/>
    <property type="match status" value="1"/>
</dbReference>
<evidence type="ECO:0000313" key="8">
    <source>
        <dbReference type="Proteomes" id="UP000009136"/>
    </source>
</evidence>
<dbReference type="InterPro" id="IPR050403">
    <property type="entry name" value="Myosin_RLC"/>
</dbReference>
<dbReference type="AlphaFoldDB" id="A0AAA9SXS0"/>
<sequence>IRGLGPCPCSSQHPGPPHLLPCLGCGLLPLETVAPPPHRPSAASTRTVTASSASRTLERPTPSSVRAPVSCLAQPLSHQGPGSELLPGPACTPVLAHTTHPPLEHIPSTSLPPPSERSLPLVARIGEGQPSPTQGHSRALCPSNTPTGKVNVPEEELDAMLQEGKGPINFTVFLTLFGEKLNGTDPEEAILSAFRLFDPSGKGVVNKDEFRQLLLTQADKFSPAEVEQMFALTPMDLAGNIDYKSLCYIITHGDEKEE</sequence>
<dbReference type="PROSITE" id="PS50222">
    <property type="entry name" value="EF_HAND_2"/>
    <property type="match status" value="1"/>
</dbReference>
<feature type="domain" description="EF-hand" evidence="6">
    <location>
        <begin position="185"/>
        <end position="220"/>
    </location>
</feature>
<evidence type="ECO:0000313" key="7">
    <source>
        <dbReference type="Ensembl" id="ENSBTAP00000089029.1"/>
    </source>
</evidence>
<gene>
    <name evidence="7" type="primary">MYL7</name>
</gene>
<evidence type="ECO:0000259" key="6">
    <source>
        <dbReference type="PROSITE" id="PS50222"/>
    </source>
</evidence>
<dbReference type="InterPro" id="IPR002048">
    <property type="entry name" value="EF_hand_dom"/>
</dbReference>
<keyword evidence="1" id="KW-0677">Repeat</keyword>
<reference evidence="7" key="1">
    <citation type="submission" date="2018-03" db="EMBL/GenBank/DDBJ databases">
        <title>ARS-UCD1.2.</title>
        <authorList>
            <person name="Rosen B.D."/>
            <person name="Bickhart D.M."/>
            <person name="Koren S."/>
            <person name="Schnabel R.D."/>
            <person name="Hall R."/>
            <person name="Zimin A."/>
            <person name="Dreischer C."/>
            <person name="Schultheiss S."/>
            <person name="Schroeder S.G."/>
            <person name="Elsik C.G."/>
            <person name="Couldrey C."/>
            <person name="Liu G.E."/>
            <person name="Van Tassell C.P."/>
            <person name="Phillippy A.M."/>
            <person name="Smith T.P.L."/>
            <person name="Medrano J.F."/>
        </authorList>
    </citation>
    <scope>NUCLEOTIDE SEQUENCE [LARGE SCALE GENOMIC DNA]</scope>
    <source>
        <strain evidence="7">Hereford</strain>
    </source>
</reference>
<dbReference type="GeneTree" id="ENSGT00940000161682"/>
<dbReference type="GO" id="GO:0005509">
    <property type="term" value="F:calcium ion binding"/>
    <property type="evidence" value="ECO:0007669"/>
    <property type="project" value="InterPro"/>
</dbReference>
<keyword evidence="2" id="KW-0518">Myosin</keyword>